<evidence type="ECO:0000256" key="1">
    <source>
        <dbReference type="SAM" id="MobiDB-lite"/>
    </source>
</evidence>
<name>A0A9D2PAG3_9FIRM</name>
<organism evidence="2 3">
    <name type="scientific">Candidatus Faecalibacterium faecigallinarum</name>
    <dbReference type="NCBI Taxonomy" id="2838577"/>
    <lineage>
        <taxon>Bacteria</taxon>
        <taxon>Bacillati</taxon>
        <taxon>Bacillota</taxon>
        <taxon>Clostridia</taxon>
        <taxon>Eubacteriales</taxon>
        <taxon>Oscillospiraceae</taxon>
        <taxon>Faecalibacterium</taxon>
    </lineage>
</organism>
<sequence length="112" mass="12113">TALSARLTCPKPNARPIRHNARVPDRNGKIFYTSITSLSHISKEPGHETLDAELIVTILRKEKRDPDGAAGHKRKGCDAGKTCAAAFVYRTPQNVAAASLFTTSPSGRKARC</sequence>
<reference evidence="2" key="2">
    <citation type="submission" date="2021-04" db="EMBL/GenBank/DDBJ databases">
        <authorList>
            <person name="Gilroy R."/>
        </authorList>
    </citation>
    <scope>NUCLEOTIDE SEQUENCE</scope>
    <source>
        <strain evidence="2">ChiSjej5B23-2810</strain>
    </source>
</reference>
<protein>
    <submittedName>
        <fullName evidence="2">Uncharacterized protein</fullName>
    </submittedName>
</protein>
<reference evidence="2" key="1">
    <citation type="journal article" date="2021" name="PeerJ">
        <title>Extensive microbial diversity within the chicken gut microbiome revealed by metagenomics and culture.</title>
        <authorList>
            <person name="Gilroy R."/>
            <person name="Ravi A."/>
            <person name="Getino M."/>
            <person name="Pursley I."/>
            <person name="Horton D.L."/>
            <person name="Alikhan N.F."/>
            <person name="Baker D."/>
            <person name="Gharbi K."/>
            <person name="Hall N."/>
            <person name="Watson M."/>
            <person name="Adriaenssens E.M."/>
            <person name="Foster-Nyarko E."/>
            <person name="Jarju S."/>
            <person name="Secka A."/>
            <person name="Antonio M."/>
            <person name="Oren A."/>
            <person name="Chaudhuri R.R."/>
            <person name="La Ragione R."/>
            <person name="Hildebrand F."/>
            <person name="Pallen M.J."/>
        </authorList>
    </citation>
    <scope>NUCLEOTIDE SEQUENCE</scope>
    <source>
        <strain evidence="2">ChiSjej5B23-2810</strain>
    </source>
</reference>
<gene>
    <name evidence="2" type="ORF">H9703_06855</name>
</gene>
<dbReference type="EMBL" id="DWWN01000045">
    <property type="protein sequence ID" value="HJC45830.1"/>
    <property type="molecule type" value="Genomic_DNA"/>
</dbReference>
<accession>A0A9D2PAG3</accession>
<comment type="caution">
    <text evidence="2">The sequence shown here is derived from an EMBL/GenBank/DDBJ whole genome shotgun (WGS) entry which is preliminary data.</text>
</comment>
<feature type="region of interest" description="Disordered" evidence="1">
    <location>
        <begin position="1"/>
        <end position="21"/>
    </location>
</feature>
<dbReference type="AlphaFoldDB" id="A0A9D2PAG3"/>
<proteinExistence type="predicted"/>
<evidence type="ECO:0000313" key="3">
    <source>
        <dbReference type="Proteomes" id="UP000823906"/>
    </source>
</evidence>
<evidence type="ECO:0000313" key="2">
    <source>
        <dbReference type="EMBL" id="HJC45830.1"/>
    </source>
</evidence>
<dbReference type="Proteomes" id="UP000823906">
    <property type="component" value="Unassembled WGS sequence"/>
</dbReference>
<feature type="non-terminal residue" evidence="2">
    <location>
        <position position="1"/>
    </location>
</feature>